<evidence type="ECO:0000313" key="2">
    <source>
        <dbReference type="Proteomes" id="UP001140234"/>
    </source>
</evidence>
<gene>
    <name evidence="1" type="primary">HAS1_2</name>
    <name evidence="1" type="ORF">IWQ57_002729</name>
</gene>
<name>A0ACC1JZA4_9FUNG</name>
<sequence>MNEQRTSAASRRGAGGAASSATRGSGMRAAGTGPGALYSVAAASPAGGGSQSLAGLAEACARDDPDGLAAGMQRLGLRSAGGVVLAHGTTLLMAACQHGAARAARWVTQNDGRAHDDKDEQGNTALHHAAAAGSVACIDVVVGAGAHIGAQNSDGATALHFAAYHGQHLAIERLAGALNTRDRSGKTPLMVAAFHGRTRAVLALVARGALVNVQDSRGWTALMYAAFAGRIAICRELLDAAASRAVADRSTGKCAADLARDAGYYEVADMLLNRCSELRTPSLPEGVPMPSLHLPPRATAQPAPLPPPPPPPVPTDRPQSGPAQTRRKSRIRPPAAPRPLQQKPSRLGRRSMAVGLRTTGTVHTSIAIAPDEQIHAGGSEKTANTAGPPGGVVDRIKDVVSRASLSYAQSPQPRARRPQSLKRLLEPASPRRHSHSSAWVQPWWRAFALAVTLWMPSCVLRRAMGQETPGMRQAWREKLALCFVIALVTAAAAFVSFGLSLLLCHPVEPVTLDALRTSHAANATTRLIAVRGRIYDVSRPADAAALGLGRDDFGRDASGLFAPLPEEAAACRRWLPGASAHSCISVYGPNPRCVASGRVWAVLRRRQAPAWITYQWADVLRRGVRDMLFVHNGFVYSLKPLLGPGAPEDEDSSDMRQALRALIGTDATLAVAASAALQAQVPCWNAQLRVGRIEGSTVGCVLTSGITIAVTVVLNAMILIKLACAVVFDWAFSLQLRKITKHFARTATRVPLVLVTVTCYDEGEATLRATLDSVALANYARTRKLLLVVADGSHPTAPGGRSAPEILRGMIEPVDARSAPLPYTAAGEGARAFNAAEVVPGTYTSTSGIVVPCILVVKVGTARERASGTPKAGNRGKRDSQLIAMQWLRS</sequence>
<keyword evidence="1" id="KW-0378">Hydrolase</keyword>
<protein>
    <submittedName>
        <fullName evidence="1">ATP-dependent RNA helicase</fullName>
    </submittedName>
</protein>
<dbReference type="EMBL" id="JANBUJ010000758">
    <property type="protein sequence ID" value="KAJ2770294.1"/>
    <property type="molecule type" value="Genomic_DNA"/>
</dbReference>
<keyword evidence="1" id="KW-0067">ATP-binding</keyword>
<keyword evidence="2" id="KW-1185">Reference proteome</keyword>
<reference evidence="1" key="1">
    <citation type="submission" date="2022-07" db="EMBL/GenBank/DDBJ databases">
        <title>Phylogenomic reconstructions and comparative analyses of Kickxellomycotina fungi.</title>
        <authorList>
            <person name="Reynolds N.K."/>
            <person name="Stajich J.E."/>
            <person name="Barry K."/>
            <person name="Grigoriev I.V."/>
            <person name="Crous P."/>
            <person name="Smith M.E."/>
        </authorList>
    </citation>
    <scope>NUCLEOTIDE SEQUENCE</scope>
    <source>
        <strain evidence="1">CBS 109366</strain>
    </source>
</reference>
<feature type="non-terminal residue" evidence="1">
    <location>
        <position position="890"/>
    </location>
</feature>
<dbReference type="Proteomes" id="UP001140234">
    <property type="component" value="Unassembled WGS sequence"/>
</dbReference>
<proteinExistence type="predicted"/>
<keyword evidence="1" id="KW-0347">Helicase</keyword>
<accession>A0ACC1JZA4</accession>
<organism evidence="1 2">
    <name type="scientific">Coemansia nantahalensis</name>
    <dbReference type="NCBI Taxonomy" id="2789366"/>
    <lineage>
        <taxon>Eukaryota</taxon>
        <taxon>Fungi</taxon>
        <taxon>Fungi incertae sedis</taxon>
        <taxon>Zoopagomycota</taxon>
        <taxon>Kickxellomycotina</taxon>
        <taxon>Kickxellomycetes</taxon>
        <taxon>Kickxellales</taxon>
        <taxon>Kickxellaceae</taxon>
        <taxon>Coemansia</taxon>
    </lineage>
</organism>
<comment type="caution">
    <text evidence="1">The sequence shown here is derived from an EMBL/GenBank/DDBJ whole genome shotgun (WGS) entry which is preliminary data.</text>
</comment>
<keyword evidence="1" id="KW-0547">Nucleotide-binding</keyword>
<evidence type="ECO:0000313" key="1">
    <source>
        <dbReference type="EMBL" id="KAJ2770294.1"/>
    </source>
</evidence>